<name>A0AAN7D8Z7_9FUNG</name>
<evidence type="ECO:0000313" key="2">
    <source>
        <dbReference type="Proteomes" id="UP001304243"/>
    </source>
</evidence>
<dbReference type="EMBL" id="JASEJX010000024">
    <property type="protein sequence ID" value="KAK4512129.1"/>
    <property type="molecule type" value="Genomic_DNA"/>
</dbReference>
<organism evidence="1 2">
    <name type="scientific">Mucor velutinosus</name>
    <dbReference type="NCBI Taxonomy" id="708070"/>
    <lineage>
        <taxon>Eukaryota</taxon>
        <taxon>Fungi</taxon>
        <taxon>Fungi incertae sedis</taxon>
        <taxon>Mucoromycota</taxon>
        <taxon>Mucoromycotina</taxon>
        <taxon>Mucoromycetes</taxon>
        <taxon>Mucorales</taxon>
        <taxon>Mucorineae</taxon>
        <taxon>Mucoraceae</taxon>
        <taxon>Mucor</taxon>
    </lineage>
</organism>
<keyword evidence="2" id="KW-1185">Reference proteome</keyword>
<dbReference type="GeneID" id="89957058"/>
<protein>
    <submittedName>
        <fullName evidence="1">Uncharacterized protein</fullName>
    </submittedName>
</protein>
<reference evidence="1 2" key="1">
    <citation type="submission" date="2022-11" db="EMBL/GenBank/DDBJ databases">
        <title>Mucor velutinosus strain NIH1002 WGS.</title>
        <authorList>
            <person name="Subramanian P."/>
            <person name="Mullikin J.C."/>
            <person name="Segre J.A."/>
            <person name="Zelazny A.M."/>
        </authorList>
    </citation>
    <scope>NUCLEOTIDE SEQUENCE [LARGE SCALE GENOMIC DNA]</scope>
    <source>
        <strain evidence="1 2">NIH1002</strain>
    </source>
</reference>
<dbReference type="Proteomes" id="UP001304243">
    <property type="component" value="Unassembled WGS sequence"/>
</dbReference>
<gene>
    <name evidence="1" type="ORF">ATC70_013372</name>
</gene>
<dbReference type="AlphaFoldDB" id="A0AAN7D8Z7"/>
<proteinExistence type="predicted"/>
<evidence type="ECO:0000313" key="1">
    <source>
        <dbReference type="EMBL" id="KAK4512129.1"/>
    </source>
</evidence>
<sequence>MSSSSRLFSFFSSKLSRQASQISLASTITQDDENNSIMSSSSTLAKNWHYCNCCKIGFASKNRHDWHLEVCRNRSSGSV</sequence>
<comment type="caution">
    <text evidence="1">The sequence shown here is derived from an EMBL/GenBank/DDBJ whole genome shotgun (WGS) entry which is preliminary data.</text>
</comment>
<dbReference type="RefSeq" id="XP_064678795.1">
    <property type="nucleotide sequence ID" value="XM_064832536.1"/>
</dbReference>
<accession>A0AAN7D8Z7</accession>